<evidence type="ECO:0000256" key="10">
    <source>
        <dbReference type="ARBA" id="ARBA00023136"/>
    </source>
</evidence>
<dbReference type="InterPro" id="IPR050558">
    <property type="entry name" value="PTS_Sugar-Specific_Components"/>
</dbReference>
<dbReference type="PROSITE" id="PS51093">
    <property type="entry name" value="PTS_EIIA_TYPE_1"/>
    <property type="match status" value="1"/>
</dbReference>
<dbReference type="Pfam" id="PF00358">
    <property type="entry name" value="PTS_EIIA_1"/>
    <property type="match status" value="1"/>
</dbReference>
<keyword evidence="10 12" id="KW-0472">Membrane</keyword>
<evidence type="ECO:0000256" key="3">
    <source>
        <dbReference type="ARBA" id="ARBA00022475"/>
    </source>
</evidence>
<evidence type="ECO:0000256" key="4">
    <source>
        <dbReference type="ARBA" id="ARBA00022597"/>
    </source>
</evidence>
<dbReference type="EMBL" id="JABAFR010000029">
    <property type="protein sequence ID" value="NME45219.1"/>
    <property type="molecule type" value="Genomic_DNA"/>
</dbReference>
<reference evidence="16 17" key="1">
    <citation type="submission" date="2020-04" db="EMBL/GenBank/DDBJ databases">
        <authorList>
            <person name="Hitch T.C.A."/>
            <person name="Wylensek D."/>
            <person name="Clavel T."/>
        </authorList>
    </citation>
    <scope>NUCLEOTIDE SEQUENCE [LARGE SCALE GENOMIC DNA]</scope>
    <source>
        <strain evidence="16 17">BSM-383-APC-22F</strain>
    </source>
</reference>
<keyword evidence="2" id="KW-0813">Transport</keyword>
<dbReference type="InterPro" id="IPR001127">
    <property type="entry name" value="PTS_EIIA_1_perm"/>
</dbReference>
<feature type="transmembrane region" description="Helical" evidence="12">
    <location>
        <begin position="396"/>
        <end position="418"/>
    </location>
</feature>
<sequence length="641" mass="69497">MSKYTNLASFIIQEVGGAENIVSITHCMTRLRIKLKDNNKVNKEQLESNNEIISTQEAEGKLQVIIGTHVGDVYEEIIRQTGNHDLEEEEVEEKGSLINRFAATITKIVVPTLGVLGACGIIAGLNSVLLATGVITQDSGTYLLLNAMGNACLTFFPVILGYTSAVAFGMNPFTGMILGAILIFPGIADSMNDGQPLFSIFAQTPFEMAVHKTFFNIPIVFPAMGYTSTLIPIMLVNLAAAKLEKFLNKIMPAVTRQFMVPFITILIAGVLGVLLIGPLSMILQNGLQAILTWLISVSEILAFAIITLIYQPLVIFGLHWPLITLGLMEFAAGGSSLIIAAIFPASFTHMASCLAVFLKTRSTKMKNIALPAFLSACFCIIEPSIYGVTLPVKKRFAYCMAGGLVGGSILILAHSPMYSVSMGVTGFMSFISPVTGDFMGLVWCVIACIAAMAVTFSLTWFTYRPGEDGRNEDDVLTVADKANQSEIIASPMKGKVQALSSMKDVAFSKEGMGKGVCILPEEGKIVSPFDGTIEVLYPTGHAIGLKSNQGAQLLIHVGMDTYKLKEGLFKKHKEQGMKIKKGETLISFDMSTLQKMEYCLETAVILSNSNQYLDVIQTNNSQVNYLDELMTTIDLKQVDKG</sequence>
<feature type="transmembrane region" description="Helical" evidence="12">
    <location>
        <begin position="322"/>
        <end position="348"/>
    </location>
</feature>
<feature type="transmembrane region" description="Helical" evidence="12">
    <location>
        <begin position="215"/>
        <end position="238"/>
    </location>
</feature>
<accession>A0A7X9RKE0</accession>
<feature type="transmembrane region" description="Helical" evidence="12">
    <location>
        <begin position="141"/>
        <end position="162"/>
    </location>
</feature>
<evidence type="ECO:0000256" key="2">
    <source>
        <dbReference type="ARBA" id="ARBA00022448"/>
    </source>
</evidence>
<dbReference type="SUPFAM" id="SSF51261">
    <property type="entry name" value="Duplicated hybrid motif"/>
    <property type="match status" value="1"/>
</dbReference>
<evidence type="ECO:0000313" key="17">
    <source>
        <dbReference type="Proteomes" id="UP000540014"/>
    </source>
</evidence>
<keyword evidence="4" id="KW-0762">Sugar transport</keyword>
<feature type="transmembrane region" description="Helical" evidence="12">
    <location>
        <begin position="438"/>
        <end position="461"/>
    </location>
</feature>
<feature type="domain" description="PTS EIIB type-1" evidence="14">
    <location>
        <begin position="5"/>
        <end position="87"/>
    </location>
</feature>
<dbReference type="Gene3D" id="2.70.70.10">
    <property type="entry name" value="Glucose Permease (Domain IIA)"/>
    <property type="match status" value="1"/>
</dbReference>
<dbReference type="InterPro" id="IPR018113">
    <property type="entry name" value="PTrfase_EIIB_Cys"/>
</dbReference>
<feature type="active site" description="Phosphocysteine intermediate; for EIIB activity" evidence="11">
    <location>
        <position position="27"/>
    </location>
</feature>
<dbReference type="RefSeq" id="WP_168966382.1">
    <property type="nucleotide sequence ID" value="NZ_JABAFR010000029.1"/>
</dbReference>
<proteinExistence type="predicted"/>
<feature type="transmembrane region" description="Helical" evidence="12">
    <location>
        <begin position="368"/>
        <end position="389"/>
    </location>
</feature>
<dbReference type="InterPro" id="IPR001996">
    <property type="entry name" value="PTS_IIB_1"/>
</dbReference>
<dbReference type="Pfam" id="PF00367">
    <property type="entry name" value="PTS_EIIB"/>
    <property type="match status" value="1"/>
</dbReference>
<feature type="domain" description="PTS EIIC type-1" evidence="15">
    <location>
        <begin position="103"/>
        <end position="474"/>
    </location>
</feature>
<keyword evidence="3" id="KW-1003">Cell membrane</keyword>
<dbReference type="GO" id="GO:0090589">
    <property type="term" value="F:protein-phosphocysteine-trehalose phosphotransferase system transporter activity"/>
    <property type="evidence" value="ECO:0007669"/>
    <property type="project" value="TreeGrafter"/>
</dbReference>
<dbReference type="GO" id="GO:0008982">
    <property type="term" value="F:protein-N(PI)-phosphohistidine-sugar phosphotransferase activity"/>
    <property type="evidence" value="ECO:0007669"/>
    <property type="project" value="InterPro"/>
</dbReference>
<evidence type="ECO:0000256" key="9">
    <source>
        <dbReference type="ARBA" id="ARBA00022989"/>
    </source>
</evidence>
<dbReference type="GO" id="GO:0005886">
    <property type="term" value="C:plasma membrane"/>
    <property type="evidence" value="ECO:0007669"/>
    <property type="project" value="UniProtKB-SubCell"/>
</dbReference>
<organism evidence="16 17">
    <name type="scientific">Faecalicoccus pleomorphus</name>
    <dbReference type="NCBI Taxonomy" id="1323"/>
    <lineage>
        <taxon>Bacteria</taxon>
        <taxon>Bacillati</taxon>
        <taxon>Bacillota</taxon>
        <taxon>Erysipelotrichia</taxon>
        <taxon>Erysipelotrichales</taxon>
        <taxon>Erysipelotrichaceae</taxon>
        <taxon>Faecalicoccus</taxon>
    </lineage>
</organism>
<keyword evidence="8" id="KW-0418">Kinase</keyword>
<feature type="transmembrane region" description="Helical" evidence="12">
    <location>
        <begin position="258"/>
        <end position="283"/>
    </location>
</feature>
<keyword evidence="5" id="KW-0808">Transferase</keyword>
<evidence type="ECO:0000256" key="5">
    <source>
        <dbReference type="ARBA" id="ARBA00022679"/>
    </source>
</evidence>
<dbReference type="PROSITE" id="PS01035">
    <property type="entry name" value="PTS_EIIB_TYPE_1_CYS"/>
    <property type="match status" value="1"/>
</dbReference>
<evidence type="ECO:0000313" key="16">
    <source>
        <dbReference type="EMBL" id="NME45219.1"/>
    </source>
</evidence>
<dbReference type="PROSITE" id="PS51098">
    <property type="entry name" value="PTS_EIIB_TYPE_1"/>
    <property type="match status" value="1"/>
</dbReference>
<evidence type="ECO:0000259" key="13">
    <source>
        <dbReference type="PROSITE" id="PS51093"/>
    </source>
</evidence>
<gene>
    <name evidence="16" type="ORF">HF861_10090</name>
</gene>
<evidence type="ECO:0000256" key="7">
    <source>
        <dbReference type="ARBA" id="ARBA00022692"/>
    </source>
</evidence>
<dbReference type="PANTHER" id="PTHR30175:SF1">
    <property type="entry name" value="PTS SYSTEM ARBUTIN-, CELLOBIOSE-, AND SALICIN-SPECIFIC EIIBC COMPONENT-RELATED"/>
    <property type="match status" value="1"/>
</dbReference>
<dbReference type="InterPro" id="IPR011055">
    <property type="entry name" value="Dup_hybrid_motif"/>
</dbReference>
<keyword evidence="9 12" id="KW-1133">Transmembrane helix</keyword>
<comment type="caution">
    <text evidence="16">The sequence shown here is derived from an EMBL/GenBank/DDBJ whole genome shotgun (WGS) entry which is preliminary data.</text>
</comment>
<dbReference type="GO" id="GO:0015771">
    <property type="term" value="P:trehalose transport"/>
    <property type="evidence" value="ECO:0007669"/>
    <property type="project" value="TreeGrafter"/>
</dbReference>
<evidence type="ECO:0000256" key="8">
    <source>
        <dbReference type="ARBA" id="ARBA00022777"/>
    </source>
</evidence>
<feature type="transmembrane region" description="Helical" evidence="12">
    <location>
        <begin position="169"/>
        <end position="188"/>
    </location>
</feature>
<name>A0A7X9RKE0_9FIRM</name>
<dbReference type="InterPro" id="IPR036878">
    <property type="entry name" value="Glu_permease_IIB"/>
</dbReference>
<feature type="transmembrane region" description="Helical" evidence="12">
    <location>
        <begin position="108"/>
        <end position="135"/>
    </location>
</feature>
<dbReference type="SUPFAM" id="SSF55604">
    <property type="entry name" value="Glucose permease domain IIB"/>
    <property type="match status" value="1"/>
</dbReference>
<dbReference type="Pfam" id="PF02378">
    <property type="entry name" value="PTS_EIIC"/>
    <property type="match status" value="1"/>
</dbReference>
<dbReference type="GO" id="GO:0016301">
    <property type="term" value="F:kinase activity"/>
    <property type="evidence" value="ECO:0007669"/>
    <property type="project" value="UniProtKB-KW"/>
</dbReference>
<dbReference type="PANTHER" id="PTHR30175">
    <property type="entry name" value="PHOSPHOTRANSFERASE SYSTEM TRANSPORT PROTEIN"/>
    <property type="match status" value="1"/>
</dbReference>
<dbReference type="InterPro" id="IPR003352">
    <property type="entry name" value="PTS_EIIC"/>
</dbReference>
<dbReference type="InterPro" id="IPR013013">
    <property type="entry name" value="PTS_EIIC_1"/>
</dbReference>
<evidence type="ECO:0000256" key="11">
    <source>
        <dbReference type="PROSITE-ProRule" id="PRU00421"/>
    </source>
</evidence>
<dbReference type="Gene3D" id="3.30.1360.60">
    <property type="entry name" value="Glucose permease domain IIB"/>
    <property type="match status" value="1"/>
</dbReference>
<evidence type="ECO:0000256" key="6">
    <source>
        <dbReference type="ARBA" id="ARBA00022683"/>
    </source>
</evidence>
<evidence type="ECO:0000259" key="15">
    <source>
        <dbReference type="PROSITE" id="PS51103"/>
    </source>
</evidence>
<dbReference type="GO" id="GO:0009401">
    <property type="term" value="P:phosphoenolpyruvate-dependent sugar phosphotransferase system"/>
    <property type="evidence" value="ECO:0007669"/>
    <property type="project" value="UniProtKB-KW"/>
</dbReference>
<dbReference type="NCBIfam" id="TIGR00830">
    <property type="entry name" value="PTBA"/>
    <property type="match status" value="1"/>
</dbReference>
<dbReference type="CDD" id="cd00212">
    <property type="entry name" value="PTS_IIB_glc"/>
    <property type="match status" value="1"/>
</dbReference>
<evidence type="ECO:0000256" key="1">
    <source>
        <dbReference type="ARBA" id="ARBA00004651"/>
    </source>
</evidence>
<comment type="subcellular location">
    <subcellularLocation>
        <location evidence="1">Cell membrane</location>
        <topology evidence="1">Multi-pass membrane protein</topology>
    </subcellularLocation>
</comment>
<evidence type="ECO:0000256" key="12">
    <source>
        <dbReference type="SAM" id="Phobius"/>
    </source>
</evidence>
<protein>
    <submittedName>
        <fullName evidence="16">PTS transporter subunit EIIC</fullName>
    </submittedName>
</protein>
<keyword evidence="6" id="KW-0598">Phosphotransferase system</keyword>
<keyword evidence="7 12" id="KW-0812">Transmembrane</keyword>
<dbReference type="AlphaFoldDB" id="A0A7X9RKE0"/>
<dbReference type="Proteomes" id="UP000540014">
    <property type="component" value="Unassembled WGS sequence"/>
</dbReference>
<evidence type="ECO:0000259" key="14">
    <source>
        <dbReference type="PROSITE" id="PS51098"/>
    </source>
</evidence>
<feature type="domain" description="PTS EIIA type-1" evidence="13">
    <location>
        <begin position="504"/>
        <end position="608"/>
    </location>
</feature>
<dbReference type="PROSITE" id="PS51103">
    <property type="entry name" value="PTS_EIIC_TYPE_1"/>
    <property type="match status" value="1"/>
</dbReference>
<dbReference type="FunFam" id="3.30.1360.60:FF:000001">
    <property type="entry name" value="PTS system glucose-specific IIBC component PtsG"/>
    <property type="match status" value="1"/>
</dbReference>